<sequence>MVAESLYTYFMHGIEEREIDYLPQIKGDSSLLKHVKSDAPIEKRVFNLSQIPTSDDLSHLMKRKTRISITIRHVPRTCNVTIFRTSR</sequence>
<dbReference type="WBParaSite" id="TTAC_0000129301-mRNA-1">
    <property type="protein sequence ID" value="TTAC_0000129301-mRNA-1"/>
    <property type="gene ID" value="TTAC_0000129301"/>
</dbReference>
<proteinExistence type="predicted"/>
<organism evidence="3">
    <name type="scientific">Hydatigena taeniaeformis</name>
    <name type="common">Feline tapeworm</name>
    <name type="synonym">Taenia taeniaeformis</name>
    <dbReference type="NCBI Taxonomy" id="6205"/>
    <lineage>
        <taxon>Eukaryota</taxon>
        <taxon>Metazoa</taxon>
        <taxon>Spiralia</taxon>
        <taxon>Lophotrochozoa</taxon>
        <taxon>Platyhelminthes</taxon>
        <taxon>Cestoda</taxon>
        <taxon>Eucestoda</taxon>
        <taxon>Cyclophyllidea</taxon>
        <taxon>Taeniidae</taxon>
        <taxon>Hydatigera</taxon>
    </lineage>
</organism>
<gene>
    <name evidence="1" type="ORF">TTAC_LOCUS1294</name>
</gene>
<reference evidence="1 2" key="2">
    <citation type="submission" date="2018-11" db="EMBL/GenBank/DDBJ databases">
        <authorList>
            <consortium name="Pathogen Informatics"/>
        </authorList>
    </citation>
    <scope>NUCLEOTIDE SEQUENCE [LARGE SCALE GENOMIC DNA]</scope>
</reference>
<keyword evidence="2" id="KW-1185">Reference proteome</keyword>
<dbReference type="EMBL" id="UYWX01000250">
    <property type="protein sequence ID" value="VDM17755.1"/>
    <property type="molecule type" value="Genomic_DNA"/>
</dbReference>
<dbReference type="Proteomes" id="UP000274429">
    <property type="component" value="Unassembled WGS sequence"/>
</dbReference>
<evidence type="ECO:0000313" key="3">
    <source>
        <dbReference type="WBParaSite" id="TTAC_0000129301-mRNA-1"/>
    </source>
</evidence>
<reference evidence="3" key="1">
    <citation type="submission" date="2017-02" db="UniProtKB">
        <authorList>
            <consortium name="WormBaseParasite"/>
        </authorList>
    </citation>
    <scope>IDENTIFICATION</scope>
</reference>
<evidence type="ECO:0000313" key="1">
    <source>
        <dbReference type="EMBL" id="VDM17755.1"/>
    </source>
</evidence>
<protein>
    <submittedName>
        <fullName evidence="3">SHSP domain-containing protein</fullName>
    </submittedName>
</protein>
<dbReference type="STRING" id="6205.A0A0R3WKP7"/>
<dbReference type="Gene3D" id="2.60.120.1520">
    <property type="match status" value="1"/>
</dbReference>
<dbReference type="OrthoDB" id="412814at2759"/>
<accession>A0A0R3WKP7</accession>
<evidence type="ECO:0000313" key="2">
    <source>
        <dbReference type="Proteomes" id="UP000274429"/>
    </source>
</evidence>
<dbReference type="AlphaFoldDB" id="A0A0R3WKP7"/>
<name>A0A0R3WKP7_HYDTA</name>